<feature type="signal peptide" evidence="1">
    <location>
        <begin position="1"/>
        <end position="26"/>
    </location>
</feature>
<evidence type="ECO:0000256" key="1">
    <source>
        <dbReference type="SAM" id="SignalP"/>
    </source>
</evidence>
<dbReference type="InterPro" id="IPR002816">
    <property type="entry name" value="TraB/PrgY/GumN_fam"/>
</dbReference>
<dbReference type="KEGG" id="slim:SCL_1899"/>
<reference evidence="2 3" key="1">
    <citation type="submission" date="2015-05" db="EMBL/GenBank/DDBJ databases">
        <title>Complete genome sequence of a sulfur-oxidizing gammaproteobacterium strain HA5.</title>
        <authorList>
            <person name="Miura A."/>
            <person name="Kojima H."/>
            <person name="Fukui M."/>
        </authorList>
    </citation>
    <scope>NUCLEOTIDE SEQUENCE [LARGE SCALE GENOMIC DNA]</scope>
    <source>
        <strain evidence="2 3">HA5</strain>
    </source>
</reference>
<proteinExistence type="predicted"/>
<dbReference type="CDD" id="cd14789">
    <property type="entry name" value="Tiki"/>
    <property type="match status" value="1"/>
</dbReference>
<name>A0A1B4XHA0_9GAMM</name>
<evidence type="ECO:0000313" key="3">
    <source>
        <dbReference type="Proteomes" id="UP000243180"/>
    </source>
</evidence>
<accession>A0A1B4XHA0</accession>
<dbReference type="Proteomes" id="UP000243180">
    <property type="component" value="Chromosome"/>
</dbReference>
<keyword evidence="3" id="KW-1185">Reference proteome</keyword>
<dbReference type="Pfam" id="PF01963">
    <property type="entry name" value="TraB_PrgY_gumN"/>
    <property type="match status" value="1"/>
</dbReference>
<protein>
    <submittedName>
        <fullName evidence="2">Polysaccharide biosynthesis protein GumN</fullName>
    </submittedName>
</protein>
<evidence type="ECO:0000313" key="2">
    <source>
        <dbReference type="EMBL" id="BAV34190.1"/>
    </source>
</evidence>
<dbReference type="PANTHER" id="PTHR40590:SF1">
    <property type="entry name" value="CYTOPLASMIC PROTEIN"/>
    <property type="match status" value="1"/>
</dbReference>
<keyword evidence="1" id="KW-0732">Signal</keyword>
<dbReference type="PANTHER" id="PTHR40590">
    <property type="entry name" value="CYTOPLASMIC PROTEIN-RELATED"/>
    <property type="match status" value="1"/>
</dbReference>
<dbReference type="InParanoid" id="A0A1B4XHA0"/>
<dbReference type="EMBL" id="AP014879">
    <property type="protein sequence ID" value="BAV34190.1"/>
    <property type="molecule type" value="Genomic_DNA"/>
</dbReference>
<feature type="chain" id="PRO_5008572452" evidence="1">
    <location>
        <begin position="27"/>
        <end position="307"/>
    </location>
</feature>
<gene>
    <name evidence="2" type="ORF">SCL_1899</name>
</gene>
<sequence length="307" mass="33875">MTGFYSFIRLLLAVLFVLPLWTGAVAATATAKNSVSAAGPAVRNTKGLLWKIESPGAAANYLFGTIHSDDPRITALPDAVTRTLDASTRFVMEAIIDGESLMRMAEVMFFNDERTLEQVVGRKLYAESVKALSARGMPTLGVEKQKPWAVMMALSMPPPRTGEFLDLVLQARAAQQNKPVSGLETVAEQLAIFDELPLRDQVALLEDTVRLQPELDREFEALHKAWLARDLAAIIAISEKHKPTDERLYQEGMDRLIVQRNRRMAERMTPMLKQGGAFIAVGAAHLPGETGLLQLIEKAGYRVTAIY</sequence>
<dbReference type="InterPro" id="IPR047111">
    <property type="entry name" value="YbaP-like"/>
</dbReference>
<organism evidence="2 3">
    <name type="scientific">Sulfuricaulis limicola</name>
    <dbReference type="NCBI Taxonomy" id="1620215"/>
    <lineage>
        <taxon>Bacteria</taxon>
        <taxon>Pseudomonadati</taxon>
        <taxon>Pseudomonadota</taxon>
        <taxon>Gammaproteobacteria</taxon>
        <taxon>Acidiferrobacterales</taxon>
        <taxon>Acidiferrobacteraceae</taxon>
        <taxon>Sulfuricaulis</taxon>
    </lineage>
</organism>
<dbReference type="AlphaFoldDB" id="A0A1B4XHA0"/>
<dbReference type="FunCoup" id="A0A1B4XHA0">
    <property type="interactions" value="9"/>
</dbReference>